<evidence type="ECO:0000313" key="2">
    <source>
        <dbReference type="Proteomes" id="UP000515160"/>
    </source>
</evidence>
<sequence length="212" mass="24540">MMDANDNACDYDVEMGAAGDIDLNVEIKNLMQKFGEQTLKMLESQNSRIGSAVARDQQTYKNLLEEKMSLLCGLNRPQIDPNKTTIPQIDKIHGEILQQFKKLFDSEDDYMRAYDQHCKETIKNKKISDVGSQVGFDEFTTMPHAALEDCIAQLQRQHLELKKSSKALREKRIVKQKEYEAKYNAIIKEIEQLEKYDLEAQEILELLKFESK</sequence>
<dbReference type="OrthoDB" id="7837557at2759"/>
<name>A0A6P8Z5Z9_DROAB</name>
<dbReference type="Proteomes" id="UP000515160">
    <property type="component" value="Chromosome X"/>
</dbReference>
<proteinExistence type="predicted"/>
<reference evidence="3" key="1">
    <citation type="submission" date="2025-08" db="UniProtKB">
        <authorList>
            <consortium name="RefSeq"/>
        </authorList>
    </citation>
    <scope>IDENTIFICATION</scope>
    <source>
        <strain evidence="3">15112-1751.03</strain>
        <tissue evidence="3">Whole Adult</tissue>
    </source>
</reference>
<organism evidence="2 3">
    <name type="scientific">Drosophila albomicans</name>
    <name type="common">Fruit fly</name>
    <dbReference type="NCBI Taxonomy" id="7291"/>
    <lineage>
        <taxon>Eukaryota</taxon>
        <taxon>Metazoa</taxon>
        <taxon>Ecdysozoa</taxon>
        <taxon>Arthropoda</taxon>
        <taxon>Hexapoda</taxon>
        <taxon>Insecta</taxon>
        <taxon>Pterygota</taxon>
        <taxon>Neoptera</taxon>
        <taxon>Endopterygota</taxon>
        <taxon>Diptera</taxon>
        <taxon>Brachycera</taxon>
        <taxon>Muscomorpha</taxon>
        <taxon>Ephydroidea</taxon>
        <taxon>Drosophilidae</taxon>
        <taxon>Drosophila</taxon>
    </lineage>
</organism>
<evidence type="ECO:0000256" key="1">
    <source>
        <dbReference type="SAM" id="Coils"/>
    </source>
</evidence>
<keyword evidence="1" id="KW-0175">Coiled coil</keyword>
<dbReference type="RefSeq" id="XP_034112032.1">
    <property type="nucleotide sequence ID" value="XM_034256141.2"/>
</dbReference>
<keyword evidence="2" id="KW-1185">Reference proteome</keyword>
<dbReference type="GeneID" id="117573168"/>
<accession>A0A6P8Z5Z9</accession>
<gene>
    <name evidence="3" type="primary">LOC117573168</name>
</gene>
<dbReference type="AlphaFoldDB" id="A0A6P8Z5Z9"/>
<protein>
    <submittedName>
        <fullName evidence="3">Uncharacterized protein LOC117573168</fullName>
    </submittedName>
</protein>
<evidence type="ECO:0000313" key="3">
    <source>
        <dbReference type="RefSeq" id="XP_034112032.1"/>
    </source>
</evidence>
<feature type="coiled-coil region" evidence="1">
    <location>
        <begin position="151"/>
        <end position="196"/>
    </location>
</feature>